<dbReference type="Proteomes" id="UP000604046">
    <property type="component" value="Unassembled WGS sequence"/>
</dbReference>
<dbReference type="EMBL" id="CAJNDS010002383">
    <property type="protein sequence ID" value="CAE7456804.1"/>
    <property type="molecule type" value="Genomic_DNA"/>
</dbReference>
<accession>A0A812RZH1</accession>
<evidence type="ECO:0000259" key="2">
    <source>
        <dbReference type="PROSITE" id="PS50235"/>
    </source>
</evidence>
<dbReference type="GO" id="GO:0004843">
    <property type="term" value="F:cysteine-type deubiquitinase activity"/>
    <property type="evidence" value="ECO:0007669"/>
    <property type="project" value="InterPro"/>
</dbReference>
<dbReference type="Gene3D" id="3.90.70.10">
    <property type="entry name" value="Cysteine proteinases"/>
    <property type="match status" value="1"/>
</dbReference>
<protein>
    <recommendedName>
        <fullName evidence="2">USP domain-containing protein</fullName>
    </recommendedName>
</protein>
<feature type="region of interest" description="Disordered" evidence="1">
    <location>
        <begin position="35"/>
        <end position="91"/>
    </location>
</feature>
<dbReference type="GO" id="GO:0016579">
    <property type="term" value="P:protein deubiquitination"/>
    <property type="evidence" value="ECO:0007669"/>
    <property type="project" value="InterPro"/>
</dbReference>
<organism evidence="3 4">
    <name type="scientific">Symbiodinium natans</name>
    <dbReference type="NCBI Taxonomy" id="878477"/>
    <lineage>
        <taxon>Eukaryota</taxon>
        <taxon>Sar</taxon>
        <taxon>Alveolata</taxon>
        <taxon>Dinophyceae</taxon>
        <taxon>Suessiales</taxon>
        <taxon>Symbiodiniaceae</taxon>
        <taxon>Symbiodinium</taxon>
    </lineage>
</organism>
<dbReference type="CDD" id="cd02257">
    <property type="entry name" value="Peptidase_C19"/>
    <property type="match status" value="1"/>
</dbReference>
<sequence>MAQDDQLLFDGYLPQLQQAAQLMVAAPVQPQGNMGLQQVQASPGTPVRRSIATPQRNQRTPARAPQGLGKRRRPDPARRSPLSQEYPELDPWASPWTVEGSFSRPSNAGPDHFTRDLMTMVTQLTLRQEDLLLRMAQDTTHVWTMKNSQAGDSVVLQMYQEMVRWRQQQQADRTQLRQTLRGAVLLFLLQQIEERHQSLLGDPTKVAALKRKGWLSQGGDWHYMRWESQKEELTPDTQLATMSPTSFLQDLTEIRTFLELSPEGLLHKFQATRRLTGEMQGPIVTFLSEISLRHASGDDLFHILNRWCGLASLLIVGLQIKQARPRRHALATAVLTSALLNPSNLCYVNTFAVSYAWCLAACEGDLCSFLGRSWEAFRVLLQRSAKPFQLTGLLSWRILLQGWSDITSQHDAAEFADFVLGRLERILCFGTWEAWFVQGGQLVRKFDQGLNRHIQVTVSPGEQSLADCIGAWATQEAPTDLEDIHLRHTPLVYMLCSPPPPFLLLQIKRFGNSMAGTQKMFAPVCSEAGRAYFIPVRVNAATVTLRAYYLIAVIYHLGETTTSGHYKCILHRYVTGRWMSWVTDDGRTAAVATKADLQTAACNSYLAWMQHASDIPDETMSLT</sequence>
<dbReference type="InterPro" id="IPR028889">
    <property type="entry name" value="USP"/>
</dbReference>
<keyword evidence="4" id="KW-1185">Reference proteome</keyword>
<dbReference type="SUPFAM" id="SSF54001">
    <property type="entry name" value="Cysteine proteinases"/>
    <property type="match status" value="1"/>
</dbReference>
<comment type="caution">
    <text evidence="3">The sequence shown here is derived from an EMBL/GenBank/DDBJ whole genome shotgun (WGS) entry which is preliminary data.</text>
</comment>
<name>A0A812RZH1_9DINO</name>
<proteinExistence type="predicted"/>
<dbReference type="OrthoDB" id="436263at2759"/>
<dbReference type="AlphaFoldDB" id="A0A812RZH1"/>
<evidence type="ECO:0000256" key="1">
    <source>
        <dbReference type="SAM" id="MobiDB-lite"/>
    </source>
</evidence>
<dbReference type="PROSITE" id="PS00973">
    <property type="entry name" value="USP_2"/>
    <property type="match status" value="1"/>
</dbReference>
<dbReference type="InterPro" id="IPR001394">
    <property type="entry name" value="Peptidase_C19_UCH"/>
</dbReference>
<gene>
    <name evidence="3" type="ORF">SNAT2548_LOCUS25221</name>
</gene>
<evidence type="ECO:0000313" key="4">
    <source>
        <dbReference type="Proteomes" id="UP000604046"/>
    </source>
</evidence>
<dbReference type="InterPro" id="IPR038765">
    <property type="entry name" value="Papain-like_cys_pep_sf"/>
</dbReference>
<reference evidence="3" key="1">
    <citation type="submission" date="2021-02" db="EMBL/GenBank/DDBJ databases">
        <authorList>
            <person name="Dougan E. K."/>
            <person name="Rhodes N."/>
            <person name="Thang M."/>
            <person name="Chan C."/>
        </authorList>
    </citation>
    <scope>NUCLEOTIDE SEQUENCE</scope>
</reference>
<dbReference type="Pfam" id="PF00443">
    <property type="entry name" value="UCH"/>
    <property type="match status" value="1"/>
</dbReference>
<dbReference type="InterPro" id="IPR018200">
    <property type="entry name" value="USP_CS"/>
</dbReference>
<evidence type="ECO:0000313" key="3">
    <source>
        <dbReference type="EMBL" id="CAE7456804.1"/>
    </source>
</evidence>
<feature type="domain" description="USP" evidence="2">
    <location>
        <begin position="337"/>
        <end position="612"/>
    </location>
</feature>
<dbReference type="PROSITE" id="PS50235">
    <property type="entry name" value="USP_3"/>
    <property type="match status" value="1"/>
</dbReference>